<comment type="similarity">
    <text evidence="1">Belongs to the pseudouridine synthase TruD family.</text>
</comment>
<dbReference type="Gene3D" id="3.30.2350.20">
    <property type="entry name" value="TruD, catalytic domain"/>
    <property type="match status" value="2"/>
</dbReference>
<protein>
    <submittedName>
        <fullName evidence="4">tRNA pseudouridine(13) synthase TruD</fullName>
    </submittedName>
</protein>
<dbReference type="InterPro" id="IPR011760">
    <property type="entry name" value="PsdUridine_synth_TruD_insert"/>
</dbReference>
<feature type="domain" description="TRUD" evidence="3">
    <location>
        <begin position="183"/>
        <end position="357"/>
    </location>
</feature>
<dbReference type="InterPro" id="IPR001656">
    <property type="entry name" value="PsdUridine_synth_TruD"/>
</dbReference>
<dbReference type="InterPro" id="IPR020103">
    <property type="entry name" value="PsdUridine_synth_cat_dom_sf"/>
</dbReference>
<comment type="caution">
    <text evidence="4">The sequence shown here is derived from an EMBL/GenBank/DDBJ whole genome shotgun (WGS) entry which is preliminary data.</text>
</comment>
<dbReference type="Proteomes" id="UP001193920">
    <property type="component" value="Unassembled WGS sequence"/>
</dbReference>
<dbReference type="GO" id="GO:0140098">
    <property type="term" value="F:catalytic activity, acting on RNA"/>
    <property type="evidence" value="ECO:0007669"/>
    <property type="project" value="UniProtKB-ARBA"/>
</dbReference>
<dbReference type="GO" id="GO:0009982">
    <property type="term" value="F:pseudouridine synthase activity"/>
    <property type="evidence" value="ECO:0007669"/>
    <property type="project" value="InterPro"/>
</dbReference>
<evidence type="ECO:0000313" key="4">
    <source>
        <dbReference type="EMBL" id="MBD2799322.1"/>
    </source>
</evidence>
<evidence type="ECO:0000259" key="3">
    <source>
        <dbReference type="PROSITE" id="PS50984"/>
    </source>
</evidence>
<evidence type="ECO:0000256" key="1">
    <source>
        <dbReference type="ARBA" id="ARBA00007953"/>
    </source>
</evidence>
<dbReference type="PROSITE" id="PS50984">
    <property type="entry name" value="TRUD"/>
    <property type="match status" value="1"/>
</dbReference>
<dbReference type="PANTHER" id="PTHR13326">
    <property type="entry name" value="TRNA PSEUDOURIDINE SYNTHASE D"/>
    <property type="match status" value="1"/>
</dbReference>
<dbReference type="GO" id="GO:0001522">
    <property type="term" value="P:pseudouridine synthesis"/>
    <property type="evidence" value="ECO:0007669"/>
    <property type="project" value="InterPro"/>
</dbReference>
<dbReference type="EMBL" id="JACXBF010000064">
    <property type="protein sequence ID" value="MBD2799322.1"/>
    <property type="molecule type" value="Genomic_DNA"/>
</dbReference>
<reference evidence="4" key="1">
    <citation type="submission" date="2020-09" db="EMBL/GenBank/DDBJ databases">
        <authorList>
            <person name="Palma L."/>
            <person name="Caballero P."/>
            <person name="Berry C."/>
            <person name="Del Valle E."/>
        </authorList>
    </citation>
    <scope>NUCLEOTIDE SEQUENCE</scope>
    <source>
        <strain evidence="4">M</strain>
    </source>
</reference>
<accession>A0AAW3YR62</accession>
<dbReference type="RefSeq" id="WP_323867616.1">
    <property type="nucleotide sequence ID" value="NZ_JACXBF010000064.1"/>
</dbReference>
<dbReference type="GO" id="GO:0003723">
    <property type="term" value="F:RNA binding"/>
    <property type="evidence" value="ECO:0007669"/>
    <property type="project" value="InterPro"/>
</dbReference>
<dbReference type="InterPro" id="IPR042214">
    <property type="entry name" value="TruD_catalytic"/>
</dbReference>
<dbReference type="GO" id="GO:0006396">
    <property type="term" value="P:RNA processing"/>
    <property type="evidence" value="ECO:0007669"/>
    <property type="project" value="UniProtKB-ARBA"/>
</dbReference>
<dbReference type="PANTHER" id="PTHR13326:SF21">
    <property type="entry name" value="PSEUDOURIDYLATE SYNTHASE PUS7L"/>
    <property type="match status" value="1"/>
</dbReference>
<dbReference type="AlphaFoldDB" id="A0AAW3YR62"/>
<sequence length="380" mass="43540">MTIENHGLKIGNISMNNIELNTNSSKYSPNTFLRKDAQYCLKKVPADFLVEEVPNFYKPSIEKQIWHFQLRKEGMTTSEAVTNIANILEIPESHIGYAGLKDEDGITSQRISIQSPSRNIDTHAINAHLDMTSGKWLSLHEVGCFEENIKIGQLVGNSFRIVIRNLDKPIAHTLAKQASYHHAFINYYDTQRFGVPGGPSTTHLIGQALHHEKWEKALSLLCQSASPEAQSAQKWRGKTEHFFHQLDPRRLSFYYASYGSYQWNNLVAEEFQRYHQGFHTVRSSIPYVLPTAYSDVMTFAAKTSWYPFIRFNIVNGKKVEKQSLRPTIAHTFIKIIDFNEDHEFPDRSSLTIEFFLPSGCYATMAVCQFIHLANQQIFTV</sequence>
<dbReference type="Pfam" id="PF01142">
    <property type="entry name" value="TruD"/>
    <property type="match status" value="1"/>
</dbReference>
<reference evidence="4" key="2">
    <citation type="journal article" date="2024" name="Toxins">
        <title>Genome Sequence Analysis of Native Xenorhabdus Strains Isolated from Entomopathogenic Nematodes in Argentina.</title>
        <authorList>
            <person name="Palma L."/>
            <person name="Frizzo L."/>
            <person name="Kaiser S."/>
            <person name="Berry C."/>
            <person name="Caballero P."/>
            <person name="Bode H.B."/>
            <person name="Del Valle E.E."/>
        </authorList>
    </citation>
    <scope>NUCLEOTIDE SEQUENCE</scope>
    <source>
        <strain evidence="4">M</strain>
    </source>
</reference>
<organism evidence="4">
    <name type="scientific">Xenorhabdus szentirmaii</name>
    <dbReference type="NCBI Taxonomy" id="290112"/>
    <lineage>
        <taxon>Bacteria</taxon>
        <taxon>Pseudomonadati</taxon>
        <taxon>Pseudomonadota</taxon>
        <taxon>Gammaproteobacteria</taxon>
        <taxon>Enterobacterales</taxon>
        <taxon>Morganellaceae</taxon>
        <taxon>Xenorhabdus</taxon>
    </lineage>
</organism>
<evidence type="ECO:0000256" key="2">
    <source>
        <dbReference type="ARBA" id="ARBA00023235"/>
    </source>
</evidence>
<dbReference type="SUPFAM" id="SSF55120">
    <property type="entry name" value="Pseudouridine synthase"/>
    <property type="match status" value="1"/>
</dbReference>
<name>A0AAW3YR62_9GAMM</name>
<gene>
    <name evidence="4" type="primary">truD</name>
    <name evidence="4" type="ORF">ID854_02300</name>
</gene>
<keyword evidence="2" id="KW-0413">Isomerase</keyword>
<proteinExistence type="inferred from homology"/>